<accession>A0ABM3LIL3</accession>
<dbReference type="RefSeq" id="XP_052738914.1">
    <property type="nucleotide sequence ID" value="XM_052882954.1"/>
</dbReference>
<reference evidence="3" key="1">
    <citation type="submission" date="2025-08" db="UniProtKB">
        <authorList>
            <consortium name="RefSeq"/>
        </authorList>
    </citation>
    <scope>IDENTIFICATION</scope>
</reference>
<dbReference type="PANTHER" id="PTHR11955">
    <property type="entry name" value="FATTY ACID BINDING PROTEIN"/>
    <property type="match status" value="1"/>
</dbReference>
<dbReference type="Gene3D" id="2.40.128.20">
    <property type="match status" value="1"/>
</dbReference>
<evidence type="ECO:0000313" key="2">
    <source>
        <dbReference type="Proteomes" id="UP001652582"/>
    </source>
</evidence>
<proteinExistence type="inferred from homology"/>
<sequence length="136" mass="15383">MSSFLGISYSHDKDENFKEFLDNLGIPAEIAAAWLQSKPSPKLEKDGDTYIASTTDENGEKKELKFESGVEFEEEILPGITAKTVFTVEPEQAIQVQTFPDGRSITYKRQYKDKDLVVELTLSTWDGSATRYYKAE</sequence>
<gene>
    <name evidence="3" type="primary">LOC112053128</name>
</gene>
<dbReference type="SUPFAM" id="SSF50814">
    <property type="entry name" value="Lipocalins"/>
    <property type="match status" value="1"/>
</dbReference>
<comment type="similarity">
    <text evidence="1">Belongs to the calycin superfamily. Fatty-acid binding protein (FABP) family.</text>
</comment>
<evidence type="ECO:0000313" key="3">
    <source>
        <dbReference type="RefSeq" id="XP_052738914.1"/>
    </source>
</evidence>
<organism evidence="2 3">
    <name type="scientific">Bicyclus anynana</name>
    <name type="common">Squinting bush brown butterfly</name>
    <dbReference type="NCBI Taxonomy" id="110368"/>
    <lineage>
        <taxon>Eukaryota</taxon>
        <taxon>Metazoa</taxon>
        <taxon>Ecdysozoa</taxon>
        <taxon>Arthropoda</taxon>
        <taxon>Hexapoda</taxon>
        <taxon>Insecta</taxon>
        <taxon>Pterygota</taxon>
        <taxon>Neoptera</taxon>
        <taxon>Endopterygota</taxon>
        <taxon>Lepidoptera</taxon>
        <taxon>Glossata</taxon>
        <taxon>Ditrysia</taxon>
        <taxon>Papilionoidea</taxon>
        <taxon>Nymphalidae</taxon>
        <taxon>Satyrinae</taxon>
        <taxon>Satyrini</taxon>
        <taxon>Mycalesina</taxon>
        <taxon>Bicyclus</taxon>
    </lineage>
</organism>
<dbReference type="GeneID" id="112053128"/>
<dbReference type="Proteomes" id="UP001652582">
    <property type="component" value="Chromosome 8"/>
</dbReference>
<dbReference type="InterPro" id="IPR031259">
    <property type="entry name" value="ILBP"/>
</dbReference>
<dbReference type="InterPro" id="IPR012674">
    <property type="entry name" value="Calycin"/>
</dbReference>
<keyword evidence="2" id="KW-1185">Reference proteome</keyword>
<name>A0ABM3LIL3_BICAN</name>
<protein>
    <submittedName>
        <fullName evidence="3">Fatty acid-binding protein 1</fullName>
    </submittedName>
</protein>
<evidence type="ECO:0000256" key="1">
    <source>
        <dbReference type="ARBA" id="ARBA00008390"/>
    </source>
</evidence>